<proteinExistence type="inferred from homology"/>
<evidence type="ECO:0000313" key="6">
    <source>
        <dbReference type="EMBL" id="MBB5751039.1"/>
    </source>
</evidence>
<dbReference type="Pfam" id="PF00669">
    <property type="entry name" value="Flagellin_N"/>
    <property type="match status" value="1"/>
</dbReference>
<dbReference type="GO" id="GO:0009288">
    <property type="term" value="C:bacterial-type flagellum"/>
    <property type="evidence" value="ECO:0007669"/>
    <property type="project" value="UniProtKB-SubCell"/>
</dbReference>
<dbReference type="AlphaFoldDB" id="A0A7W9CSY3"/>
<keyword evidence="6" id="KW-0966">Cell projection</keyword>
<keyword evidence="3" id="KW-0964">Secreted</keyword>
<evidence type="ECO:0000259" key="5">
    <source>
        <dbReference type="Pfam" id="PF00700"/>
    </source>
</evidence>
<keyword evidence="2 3" id="KW-0975">Bacterial flagellum</keyword>
<feature type="domain" description="Flagellin N-terminal" evidence="4">
    <location>
        <begin position="6"/>
        <end position="137"/>
    </location>
</feature>
<dbReference type="PANTHER" id="PTHR42792">
    <property type="entry name" value="FLAGELLIN"/>
    <property type="match status" value="1"/>
</dbReference>
<dbReference type="NCBIfam" id="NF004669">
    <property type="entry name" value="PRK06008.1"/>
    <property type="match status" value="1"/>
</dbReference>
<dbReference type="Proteomes" id="UP000523821">
    <property type="component" value="Unassembled WGS sequence"/>
</dbReference>
<dbReference type="SUPFAM" id="SSF64518">
    <property type="entry name" value="Phase 1 flagellin"/>
    <property type="match status" value="1"/>
</dbReference>
<dbReference type="EMBL" id="JACHOO010000001">
    <property type="protein sequence ID" value="MBB5751039.1"/>
    <property type="molecule type" value="Genomic_DNA"/>
</dbReference>
<evidence type="ECO:0000256" key="3">
    <source>
        <dbReference type="RuleBase" id="RU362073"/>
    </source>
</evidence>
<dbReference type="InterPro" id="IPR001029">
    <property type="entry name" value="Flagellin_N"/>
</dbReference>
<evidence type="ECO:0000256" key="1">
    <source>
        <dbReference type="ARBA" id="ARBA00005709"/>
    </source>
</evidence>
<dbReference type="InterPro" id="IPR001492">
    <property type="entry name" value="Flagellin"/>
</dbReference>
<keyword evidence="6" id="KW-0282">Flagellum</keyword>
<feature type="domain" description="Flagellin C-terminal" evidence="5">
    <location>
        <begin position="269"/>
        <end position="348"/>
    </location>
</feature>
<comment type="caution">
    <text evidence="6">The sequence shown here is derived from an EMBL/GenBank/DDBJ whole genome shotgun (WGS) entry which is preliminary data.</text>
</comment>
<dbReference type="PANTHER" id="PTHR42792:SF1">
    <property type="entry name" value="FLAGELLAR HOOK-ASSOCIATED PROTEIN 3"/>
    <property type="match status" value="1"/>
</dbReference>
<organism evidence="6 7">
    <name type="scientific">Prosthecomicrobium pneumaticum</name>
    <dbReference type="NCBI Taxonomy" id="81895"/>
    <lineage>
        <taxon>Bacteria</taxon>
        <taxon>Pseudomonadati</taxon>
        <taxon>Pseudomonadota</taxon>
        <taxon>Alphaproteobacteria</taxon>
        <taxon>Hyphomicrobiales</taxon>
        <taxon>Kaistiaceae</taxon>
        <taxon>Prosthecomicrobium</taxon>
    </lineage>
</organism>
<keyword evidence="7" id="KW-1185">Reference proteome</keyword>
<name>A0A7W9CSY3_9HYPH</name>
<gene>
    <name evidence="6" type="ORF">GGQ63_000082</name>
</gene>
<dbReference type="RefSeq" id="WP_183851627.1">
    <property type="nucleotide sequence ID" value="NZ_JACHOO010000001.1"/>
</dbReference>
<dbReference type="GO" id="GO:0005198">
    <property type="term" value="F:structural molecule activity"/>
    <property type="evidence" value="ECO:0007669"/>
    <property type="project" value="UniProtKB-UniRule"/>
</dbReference>
<evidence type="ECO:0000256" key="2">
    <source>
        <dbReference type="ARBA" id="ARBA00023143"/>
    </source>
</evidence>
<comment type="similarity">
    <text evidence="1 3">Belongs to the bacterial flagellin family.</text>
</comment>
<reference evidence="6 7" key="1">
    <citation type="submission" date="2020-08" db="EMBL/GenBank/DDBJ databases">
        <title>Genomic Encyclopedia of Type Strains, Phase IV (KMG-IV): sequencing the most valuable type-strain genomes for metagenomic binning, comparative biology and taxonomic classification.</title>
        <authorList>
            <person name="Goeker M."/>
        </authorList>
    </citation>
    <scope>NUCLEOTIDE SEQUENCE [LARGE SCALE GENOMIC DNA]</scope>
    <source>
        <strain evidence="6 7">DSM 16268</strain>
    </source>
</reference>
<keyword evidence="6" id="KW-0969">Cilium</keyword>
<dbReference type="GO" id="GO:0005576">
    <property type="term" value="C:extracellular region"/>
    <property type="evidence" value="ECO:0007669"/>
    <property type="project" value="UniProtKB-SubCell"/>
</dbReference>
<sequence length="349" mass="36970">MRTSFISTLSLTGAPRSALFKLQTDLANASKELTTGRRADLGLALGVRLGESVGLRREHAALQSYMDGNAAARSNIERTQTALDDIRGGADRFLQMTVTALQADAASPSFAQQARGALDALTSTLNVTDGRRYLFGGVNSGEKPVAGFEEGPEAAIRAAFAARFGLDPTDPQRDPAIAGIPAADLADFIDTQLAGFFDETGWSATWSKASSQNRESTISATERIGTGASANEPAMRKLAMAYTIVGALGGAALKGDASRLIFDKARDLAGAAIGELTTIGTRLGAAQNRIDAADEMMRRALDVTDRRVSVLEAVDPAEAKTRLDMLSTQIEMSFSLTSRILKMSILDYV</sequence>
<evidence type="ECO:0000259" key="4">
    <source>
        <dbReference type="Pfam" id="PF00669"/>
    </source>
</evidence>
<dbReference type="InterPro" id="IPR046358">
    <property type="entry name" value="Flagellin_C"/>
</dbReference>
<dbReference type="Pfam" id="PF00700">
    <property type="entry name" value="Flagellin_C"/>
    <property type="match status" value="1"/>
</dbReference>
<protein>
    <recommendedName>
        <fullName evidence="3">Flagellin</fullName>
    </recommendedName>
</protein>
<comment type="function">
    <text evidence="3">Flagellin is the subunit protein which polymerizes to form the filaments of bacterial flagella.</text>
</comment>
<accession>A0A7W9CSY3</accession>
<dbReference type="Gene3D" id="1.20.1330.10">
    <property type="entry name" value="f41 fragment of flagellin, N-terminal domain"/>
    <property type="match status" value="1"/>
</dbReference>
<comment type="subcellular location">
    <subcellularLocation>
        <location evidence="3">Secreted</location>
    </subcellularLocation>
    <subcellularLocation>
        <location evidence="3">Bacterial flagellum</location>
    </subcellularLocation>
</comment>
<evidence type="ECO:0000313" key="7">
    <source>
        <dbReference type="Proteomes" id="UP000523821"/>
    </source>
</evidence>